<dbReference type="EMBL" id="JARJCM010000004">
    <property type="protein sequence ID" value="KAJ7045880.1"/>
    <property type="molecule type" value="Genomic_DNA"/>
</dbReference>
<evidence type="ECO:0000313" key="1">
    <source>
        <dbReference type="EMBL" id="KAJ7045880.1"/>
    </source>
</evidence>
<comment type="caution">
    <text evidence="1">The sequence shown here is derived from an EMBL/GenBank/DDBJ whole genome shotgun (WGS) entry which is preliminary data.</text>
</comment>
<sequence length="277" mass="30480">MAEGRKHHPNHLDCPKICSEEGLSWKYVRSKARTLLVGQWTIRSQCVWIPPKKSGTEVAKSWEFGSDIQPHMPGSYSNVGVGHLTPPPPTDPYTALFASGPSSAVKSLSLVAPARLPSPDTNGNCPDMKAVKTDLQMYYSFIMYKSGGRLIPSNSCELSSEGRLRYMLACEYTLRDDATEGVRITVDATEFVRTTVDSASSIVGNHDDAFEEIDIVRTRWTQSIIRGGTAARCGGGLSSRNPNPFSACWSPSRASLSVCRMRPTGIPRPVFLARRRR</sequence>
<protein>
    <submittedName>
        <fullName evidence="1">Uncharacterized protein</fullName>
    </submittedName>
</protein>
<reference evidence="1" key="1">
    <citation type="submission" date="2023-03" db="EMBL/GenBank/DDBJ databases">
        <title>Massive genome expansion in bonnet fungi (Mycena s.s.) driven by repeated elements and novel gene families across ecological guilds.</title>
        <authorList>
            <consortium name="Lawrence Berkeley National Laboratory"/>
            <person name="Harder C.B."/>
            <person name="Miyauchi S."/>
            <person name="Viragh M."/>
            <person name="Kuo A."/>
            <person name="Thoen E."/>
            <person name="Andreopoulos B."/>
            <person name="Lu D."/>
            <person name="Skrede I."/>
            <person name="Drula E."/>
            <person name="Henrissat B."/>
            <person name="Morin E."/>
            <person name="Kohler A."/>
            <person name="Barry K."/>
            <person name="LaButti K."/>
            <person name="Morin E."/>
            <person name="Salamov A."/>
            <person name="Lipzen A."/>
            <person name="Mereny Z."/>
            <person name="Hegedus B."/>
            <person name="Baldrian P."/>
            <person name="Stursova M."/>
            <person name="Weitz H."/>
            <person name="Taylor A."/>
            <person name="Grigoriev I.V."/>
            <person name="Nagy L.G."/>
            <person name="Martin F."/>
            <person name="Kauserud H."/>
        </authorList>
    </citation>
    <scope>NUCLEOTIDE SEQUENCE</scope>
    <source>
        <strain evidence="1">CBHHK200</strain>
    </source>
</reference>
<keyword evidence="2" id="KW-1185">Reference proteome</keyword>
<proteinExistence type="predicted"/>
<dbReference type="AlphaFoldDB" id="A0AAD6TJ24"/>
<gene>
    <name evidence="1" type="ORF">C8F04DRAFT_1066507</name>
</gene>
<evidence type="ECO:0000313" key="2">
    <source>
        <dbReference type="Proteomes" id="UP001218188"/>
    </source>
</evidence>
<dbReference type="Proteomes" id="UP001218188">
    <property type="component" value="Unassembled WGS sequence"/>
</dbReference>
<name>A0AAD6TJ24_9AGAR</name>
<accession>A0AAD6TJ24</accession>
<organism evidence="1 2">
    <name type="scientific">Mycena alexandri</name>
    <dbReference type="NCBI Taxonomy" id="1745969"/>
    <lineage>
        <taxon>Eukaryota</taxon>
        <taxon>Fungi</taxon>
        <taxon>Dikarya</taxon>
        <taxon>Basidiomycota</taxon>
        <taxon>Agaricomycotina</taxon>
        <taxon>Agaricomycetes</taxon>
        <taxon>Agaricomycetidae</taxon>
        <taxon>Agaricales</taxon>
        <taxon>Marasmiineae</taxon>
        <taxon>Mycenaceae</taxon>
        <taxon>Mycena</taxon>
    </lineage>
</organism>